<keyword evidence="1" id="KW-1133">Transmembrane helix</keyword>
<reference evidence="2 3" key="1">
    <citation type="submission" date="2018-01" db="EMBL/GenBank/DDBJ databases">
        <title>The whole genome sequencing and assembly of Fervidobacterium changbaicum CBS-1 strain.</title>
        <authorList>
            <person name="Kim J.-Y."/>
            <person name="Park M.-K."/>
            <person name="Yi H."/>
            <person name="Bahn Y.-S."/>
            <person name="Kim J.F."/>
            <person name="Lee D.-W."/>
        </authorList>
    </citation>
    <scope>NUCLEOTIDE SEQUENCE [LARGE SCALE GENOMIC DNA]</scope>
    <source>
        <strain evidence="2 3">CBS-1</strain>
    </source>
</reference>
<dbReference type="PROSITE" id="PS51257">
    <property type="entry name" value="PROKAR_LIPOPROTEIN"/>
    <property type="match status" value="1"/>
</dbReference>
<keyword evidence="1" id="KW-0812">Transmembrane</keyword>
<dbReference type="Proteomes" id="UP000288947">
    <property type="component" value="Chromosome"/>
</dbReference>
<name>A0ABX5QT18_9BACT</name>
<sequence>MRRIGVISTIVFLIAILFFSCVEKPIVKKKVNVAVNVSLVENSDTKSFETGLKRHMKKRSTKYA</sequence>
<evidence type="ECO:0000313" key="3">
    <source>
        <dbReference type="Proteomes" id="UP000288947"/>
    </source>
</evidence>
<dbReference type="RefSeq" id="WP_090223196.1">
    <property type="nucleotide sequence ID" value="NZ_CP026721.1"/>
</dbReference>
<keyword evidence="3" id="KW-1185">Reference proteome</keyword>
<gene>
    <name evidence="2" type="ORF">CBS1_07925</name>
</gene>
<evidence type="ECO:0000313" key="2">
    <source>
        <dbReference type="EMBL" id="QAV33652.1"/>
    </source>
</evidence>
<evidence type="ECO:0000256" key="1">
    <source>
        <dbReference type="SAM" id="Phobius"/>
    </source>
</evidence>
<dbReference type="EMBL" id="CP026721">
    <property type="protein sequence ID" value="QAV33652.1"/>
    <property type="molecule type" value="Genomic_DNA"/>
</dbReference>
<organism evidence="2 3">
    <name type="scientific">Fervidobacterium changbaicum</name>
    <dbReference type="NCBI Taxonomy" id="310769"/>
    <lineage>
        <taxon>Bacteria</taxon>
        <taxon>Thermotogati</taxon>
        <taxon>Thermotogota</taxon>
        <taxon>Thermotogae</taxon>
        <taxon>Thermotogales</taxon>
        <taxon>Fervidobacteriaceae</taxon>
        <taxon>Fervidobacterium</taxon>
    </lineage>
</organism>
<proteinExistence type="predicted"/>
<feature type="transmembrane region" description="Helical" evidence="1">
    <location>
        <begin position="6"/>
        <end position="22"/>
    </location>
</feature>
<protein>
    <submittedName>
        <fullName evidence="2">Uncharacterized protein</fullName>
    </submittedName>
</protein>
<keyword evidence="1" id="KW-0472">Membrane</keyword>
<accession>A0ABX5QT18</accession>